<protein>
    <submittedName>
        <fullName evidence="1">Uncharacterized protein</fullName>
    </submittedName>
</protein>
<sequence length="72" mass="8237">MSPQMLSARSCVPVFMEIPKYEAETTLTIVPTLRVVMQFVTLRVTQLCDSVRFRLDSSHLFAPRRVILKGPK</sequence>
<comment type="caution">
    <text evidence="1">The sequence shown here is derived from an EMBL/GenBank/DDBJ whole genome shotgun (WGS) entry which is preliminary data.</text>
</comment>
<accession>A0AAW3M3D9</accession>
<evidence type="ECO:0000313" key="2">
    <source>
        <dbReference type="Proteomes" id="UP000054513"/>
    </source>
</evidence>
<gene>
    <name evidence="1" type="ORF">AO287_24085</name>
</gene>
<evidence type="ECO:0000313" key="1">
    <source>
        <dbReference type="EMBL" id="KTC60869.1"/>
    </source>
</evidence>
<dbReference type="AlphaFoldDB" id="A0AAW3M3D9"/>
<organism evidence="1 2">
    <name type="scientific">Pseudomonas savastanoi</name>
    <name type="common">Pseudomonas syringae pv. savastanoi</name>
    <dbReference type="NCBI Taxonomy" id="29438"/>
    <lineage>
        <taxon>Bacteria</taxon>
        <taxon>Pseudomonadati</taxon>
        <taxon>Pseudomonadota</taxon>
        <taxon>Gammaproteobacteria</taxon>
        <taxon>Pseudomonadales</taxon>
        <taxon>Pseudomonadaceae</taxon>
        <taxon>Pseudomonas</taxon>
    </lineage>
</organism>
<name>A0AAW3M3D9_PSESS</name>
<dbReference type="EMBL" id="LKCI01000014">
    <property type="protein sequence ID" value="KTC60869.1"/>
    <property type="molecule type" value="Genomic_DNA"/>
</dbReference>
<reference evidence="1 2" key="1">
    <citation type="submission" date="2015-09" db="EMBL/GenBank/DDBJ databases">
        <title>Genome sequence of ICMP 19499.</title>
        <authorList>
            <person name="Visnovsky S.B."/>
            <person name="Lu A."/>
            <person name="Panda P."/>
            <person name="Pitman A.R."/>
        </authorList>
    </citation>
    <scope>NUCLEOTIDE SEQUENCE [LARGE SCALE GENOMIC DNA]</scope>
    <source>
        <strain evidence="1 2">ICMP 19499</strain>
    </source>
</reference>
<proteinExistence type="predicted"/>
<dbReference type="Proteomes" id="UP000054513">
    <property type="component" value="Unassembled WGS sequence"/>
</dbReference>